<dbReference type="GeneID" id="64139697"/>
<evidence type="ECO:0000313" key="9">
    <source>
        <dbReference type="Proteomes" id="UP000627573"/>
    </source>
</evidence>
<evidence type="ECO:0000313" key="6">
    <source>
        <dbReference type="EMBL" id="WGV51348.1"/>
    </source>
</evidence>
<dbReference type="InterPro" id="IPR029069">
    <property type="entry name" value="HotDog_dom_sf"/>
</dbReference>
<evidence type="ECO:0000313" key="7">
    <source>
        <dbReference type="Proteomes" id="UP000325576"/>
    </source>
</evidence>
<feature type="domain" description="MaoC-like" evidence="2">
    <location>
        <begin position="14"/>
        <end position="118"/>
    </location>
</feature>
<dbReference type="Proteomes" id="UP000627573">
    <property type="component" value="Unassembled WGS sequence"/>
</dbReference>
<dbReference type="PRINTS" id="PR01483">
    <property type="entry name" value="FASYNTHASE"/>
</dbReference>
<dbReference type="KEGG" id="reb:XU06_08445"/>
<dbReference type="GeneID" id="57488147"/>
<dbReference type="GO" id="GO:0005835">
    <property type="term" value="C:fatty acid synthase complex"/>
    <property type="evidence" value="ECO:0007669"/>
    <property type="project" value="InterPro"/>
</dbReference>
<protein>
    <submittedName>
        <fullName evidence="4">(3R)-hydroxyacyl-ACP dehydratase subunit HadB</fullName>
    </submittedName>
    <submittedName>
        <fullName evidence="3">3-hydroxyacyl-ACP dehydratase</fullName>
    </submittedName>
    <submittedName>
        <fullName evidence="5">Beta-hydroxyacyl-[acyl-carrier-protein] dehydratase subunit HadB</fullName>
    </submittedName>
</protein>
<dbReference type="RefSeq" id="WP_003941909.1">
    <property type="nucleotide sequence ID" value="NZ_AP018733.1"/>
</dbReference>
<dbReference type="EMBL" id="JAECSB010000030">
    <property type="protein sequence ID" value="MBH5142775.1"/>
    <property type="molecule type" value="Genomic_DNA"/>
</dbReference>
<keyword evidence="9" id="KW-1185">Reference proteome</keyword>
<evidence type="ECO:0000313" key="5">
    <source>
        <dbReference type="EMBL" id="QIP39115.1"/>
    </source>
</evidence>
<evidence type="ECO:0000256" key="1">
    <source>
        <dbReference type="ARBA" id="ARBA00005254"/>
    </source>
</evidence>
<organism evidence="3 7">
    <name type="scientific">Rhodococcus erythropolis</name>
    <name type="common">Arthrobacter picolinophilus</name>
    <dbReference type="NCBI Taxonomy" id="1833"/>
    <lineage>
        <taxon>Bacteria</taxon>
        <taxon>Bacillati</taxon>
        <taxon>Actinomycetota</taxon>
        <taxon>Actinomycetes</taxon>
        <taxon>Mycobacteriales</taxon>
        <taxon>Nocardiaceae</taxon>
        <taxon>Rhodococcus</taxon>
        <taxon>Rhodococcus erythropolis group</taxon>
    </lineage>
</organism>
<comment type="similarity">
    <text evidence="1">Belongs to the enoyl-CoA hydratase/isomerase family.</text>
</comment>
<dbReference type="PANTHER" id="PTHR43841">
    <property type="entry name" value="3-HYDROXYACYL-THIOESTER DEHYDRATASE HTDX-RELATED"/>
    <property type="match status" value="1"/>
</dbReference>
<dbReference type="InterPro" id="IPR002539">
    <property type="entry name" value="MaoC-like_dom"/>
</dbReference>
<dbReference type="InterPro" id="IPR003965">
    <property type="entry name" value="Fatty_acid_synthase"/>
</dbReference>
<dbReference type="PANTHER" id="PTHR43841:SF3">
    <property type="entry name" value="(3R)-HYDROXYACYL-ACP DEHYDRATASE SUBUNIT HADB"/>
    <property type="match status" value="1"/>
</dbReference>
<accession>A0A0E4A4S2</accession>
<evidence type="ECO:0000313" key="8">
    <source>
        <dbReference type="Proteomes" id="UP000502345"/>
    </source>
</evidence>
<gene>
    <name evidence="4" type="primary">hadB</name>
    <name evidence="3" type="ORF">BS297_04645</name>
    <name evidence="5" type="ORF">G9444_1871</name>
    <name evidence="4" type="ORF">I3517_09115</name>
    <name evidence="6" type="ORF">QIE55_09090</name>
</gene>
<dbReference type="GO" id="GO:0004312">
    <property type="term" value="F:fatty acid synthase activity"/>
    <property type="evidence" value="ECO:0007669"/>
    <property type="project" value="InterPro"/>
</dbReference>
<dbReference type="NCBIfam" id="NF010246">
    <property type="entry name" value="PRK13693.1"/>
    <property type="match status" value="1"/>
</dbReference>
<dbReference type="STRING" id="1833.XU06_08445"/>
<dbReference type="CDD" id="cd03453">
    <property type="entry name" value="SAV4209_like"/>
    <property type="match status" value="1"/>
</dbReference>
<dbReference type="EMBL" id="MRBO01000168">
    <property type="protein sequence ID" value="KAB2586557.1"/>
    <property type="molecule type" value="Genomic_DNA"/>
</dbReference>
<dbReference type="Pfam" id="PF01575">
    <property type="entry name" value="MaoC_dehydratas"/>
    <property type="match status" value="1"/>
</dbReference>
<proteinExistence type="inferred from homology"/>
<dbReference type="AlphaFoldDB" id="A0A0E4A4S2"/>
<evidence type="ECO:0000313" key="4">
    <source>
        <dbReference type="EMBL" id="MBH5142775.1"/>
    </source>
</evidence>
<sequence length="141" mass="14836">MSLRKFSDVSVGELLPEKSVTLTRGNLANYAGVSGDPNPIHFSDEVARLAGLPDVVAHGMLSMGIGAGYVTEWLGDPGAVTEYNVRFTSPVIVAADKAAEIEFTAKVKSIDEESKTAVLAIVAKSEGKKIFGRATATVRLA</sequence>
<dbReference type="SUPFAM" id="SSF54637">
    <property type="entry name" value="Thioesterase/thiol ester dehydrase-isomerase"/>
    <property type="match status" value="1"/>
</dbReference>
<reference evidence="4 9" key="3">
    <citation type="submission" date="2020-12" db="EMBL/GenBank/DDBJ databases">
        <title>Draft genome sequence of furan degrading bacterial strain FUR100.</title>
        <authorList>
            <person name="Woiski C."/>
        </authorList>
    </citation>
    <scope>NUCLEOTIDE SEQUENCE [LARGE SCALE GENOMIC DNA]</scope>
    <source>
        <strain evidence="4 9">FUR100</strain>
    </source>
</reference>
<evidence type="ECO:0000313" key="3">
    <source>
        <dbReference type="EMBL" id="KAB2586557.1"/>
    </source>
</evidence>
<reference evidence="6" key="4">
    <citation type="submission" date="2023-08" db="EMBL/GenBank/DDBJ databases">
        <title>Isolation and Characterization of Rhodococcus erythropolis MGMM8.</title>
        <authorList>
            <person name="Diabankana R.G.C."/>
            <person name="Afordoanyi D.M."/>
            <person name="Validov S.Z."/>
        </authorList>
    </citation>
    <scope>NUCLEOTIDE SEQUENCE</scope>
    <source>
        <strain evidence="6">MGMM8</strain>
    </source>
</reference>
<dbReference type="Gene3D" id="3.10.129.10">
    <property type="entry name" value="Hotdog Thioesterase"/>
    <property type="match status" value="1"/>
</dbReference>
<dbReference type="Proteomes" id="UP000502345">
    <property type="component" value="Chromosome"/>
</dbReference>
<name>A0A0E4A4S2_RHOER</name>
<dbReference type="OMA" id="HWNPRVA"/>
<dbReference type="EMBL" id="CP050124">
    <property type="protein sequence ID" value="QIP39115.1"/>
    <property type="molecule type" value="Genomic_DNA"/>
</dbReference>
<evidence type="ECO:0000259" key="2">
    <source>
        <dbReference type="Pfam" id="PF01575"/>
    </source>
</evidence>
<dbReference type="EMBL" id="CP124545">
    <property type="protein sequence ID" value="WGV51348.1"/>
    <property type="molecule type" value="Genomic_DNA"/>
</dbReference>
<dbReference type="GO" id="GO:0006633">
    <property type="term" value="P:fatty acid biosynthetic process"/>
    <property type="evidence" value="ECO:0007669"/>
    <property type="project" value="InterPro"/>
</dbReference>
<dbReference type="OrthoDB" id="9800237at2"/>
<reference evidence="3 7" key="1">
    <citation type="journal article" date="2017" name="Poromechanics V (2013)">
        <title>Genomic Characterization of the Arsenic-Tolerant Actinobacterium, &lt;i&gt;Rhodococcus erythropolis&lt;/i&gt; S43.</title>
        <authorList>
            <person name="Retamal-Morales G."/>
            <person name="Mehnert M."/>
            <person name="Schwabe R."/>
            <person name="Tischler D."/>
            <person name="Schloemann M."/>
            <person name="Levican G.J."/>
        </authorList>
    </citation>
    <scope>NUCLEOTIDE SEQUENCE [LARGE SCALE GENOMIC DNA]</scope>
    <source>
        <strain evidence="3 7">S43</strain>
    </source>
</reference>
<reference evidence="5 8" key="2">
    <citation type="submission" date="2020-03" db="EMBL/GenBank/DDBJ databases">
        <title>Screen low temperature-resistant strains for efficient degradation of petroleum hydrocarbons under the low temperature.</title>
        <authorList>
            <person name="Wang Y."/>
            <person name="Chen J."/>
        </authorList>
    </citation>
    <scope>NUCLEOTIDE SEQUENCE [LARGE SCALE GENOMIC DNA]</scope>
    <source>
        <strain evidence="5 8">KB1</strain>
    </source>
</reference>
<dbReference type="Proteomes" id="UP001230933">
    <property type="component" value="Chromosome"/>
</dbReference>
<dbReference type="Proteomes" id="UP000325576">
    <property type="component" value="Unassembled WGS sequence"/>
</dbReference>